<proteinExistence type="inferred from homology"/>
<evidence type="ECO:0000256" key="1">
    <source>
        <dbReference type="ARBA" id="ARBA00004189"/>
    </source>
</evidence>
<dbReference type="EMBL" id="BPLQ01011925">
    <property type="protein sequence ID" value="GIY61183.1"/>
    <property type="molecule type" value="Genomic_DNA"/>
</dbReference>
<keyword evidence="4" id="KW-1003">Cell membrane</keyword>
<protein>
    <recommendedName>
        <fullName evidence="11">Scavenger receptor class B member 1</fullName>
    </recommendedName>
    <alternativeName>
        <fullName evidence="12">SR-BI</fullName>
    </alternativeName>
</protein>
<comment type="subcellular location">
    <subcellularLocation>
        <location evidence="2">Cell membrane</location>
        <topology evidence="2">Multi-pass membrane protein</topology>
    </subcellularLocation>
    <subcellularLocation>
        <location evidence="1">Membrane</location>
        <location evidence="1">Caveola</location>
        <topology evidence="1">Multi-pass membrane protein</topology>
    </subcellularLocation>
</comment>
<evidence type="ECO:0000256" key="4">
    <source>
        <dbReference type="ARBA" id="ARBA00022475"/>
    </source>
</evidence>
<comment type="caution">
    <text evidence="14">The sequence shown here is derived from an EMBL/GenBank/DDBJ whole genome shotgun (WGS) entry which is preliminary data.</text>
</comment>
<feature type="transmembrane region" description="Helical" evidence="13">
    <location>
        <begin position="39"/>
        <end position="68"/>
    </location>
</feature>
<keyword evidence="9 14" id="KW-0675">Receptor</keyword>
<feature type="transmembrane region" description="Helical" evidence="13">
    <location>
        <begin position="472"/>
        <end position="497"/>
    </location>
</feature>
<name>A0AAV4UTW3_9ARAC</name>
<evidence type="ECO:0000256" key="3">
    <source>
        <dbReference type="ARBA" id="ARBA00010532"/>
    </source>
</evidence>
<evidence type="ECO:0000256" key="9">
    <source>
        <dbReference type="ARBA" id="ARBA00023170"/>
    </source>
</evidence>
<dbReference type="GO" id="GO:0005044">
    <property type="term" value="F:scavenger receptor activity"/>
    <property type="evidence" value="ECO:0007669"/>
    <property type="project" value="TreeGrafter"/>
</dbReference>
<evidence type="ECO:0000313" key="14">
    <source>
        <dbReference type="EMBL" id="GIY61183.1"/>
    </source>
</evidence>
<keyword evidence="10" id="KW-0325">Glycoprotein</keyword>
<accession>A0AAV4UTW3</accession>
<evidence type="ECO:0000256" key="7">
    <source>
        <dbReference type="ARBA" id="ARBA00023136"/>
    </source>
</evidence>
<evidence type="ECO:0000256" key="13">
    <source>
        <dbReference type="SAM" id="Phobius"/>
    </source>
</evidence>
<comment type="similarity">
    <text evidence="3">Belongs to the CD36 family.</text>
</comment>
<dbReference type="GO" id="GO:0005901">
    <property type="term" value="C:caveola"/>
    <property type="evidence" value="ECO:0007669"/>
    <property type="project" value="UniProtKB-SubCell"/>
</dbReference>
<dbReference type="Pfam" id="PF01130">
    <property type="entry name" value="CD36"/>
    <property type="match status" value="1"/>
</dbReference>
<keyword evidence="6 13" id="KW-1133">Transmembrane helix</keyword>
<evidence type="ECO:0000256" key="6">
    <source>
        <dbReference type="ARBA" id="ARBA00022989"/>
    </source>
</evidence>
<dbReference type="GO" id="GO:0005737">
    <property type="term" value="C:cytoplasm"/>
    <property type="evidence" value="ECO:0007669"/>
    <property type="project" value="TreeGrafter"/>
</dbReference>
<dbReference type="InterPro" id="IPR002159">
    <property type="entry name" value="CD36_fam"/>
</dbReference>
<dbReference type="PANTHER" id="PTHR11923:SF110">
    <property type="entry name" value="SCAVENGER RECEPTOR CLASS B MEMBER 1"/>
    <property type="match status" value="1"/>
</dbReference>
<keyword evidence="8" id="KW-1015">Disulfide bond</keyword>
<evidence type="ECO:0000256" key="8">
    <source>
        <dbReference type="ARBA" id="ARBA00023157"/>
    </source>
</evidence>
<evidence type="ECO:0000256" key="11">
    <source>
        <dbReference type="ARBA" id="ARBA00040821"/>
    </source>
</evidence>
<gene>
    <name evidence="14" type="primary">SCARB1</name>
    <name evidence="14" type="ORF">CDAR_249802</name>
</gene>
<keyword evidence="5 13" id="KW-0812">Transmembrane</keyword>
<dbReference type="PRINTS" id="PR01609">
    <property type="entry name" value="CD36FAMILY"/>
</dbReference>
<organism evidence="14 15">
    <name type="scientific">Caerostris darwini</name>
    <dbReference type="NCBI Taxonomy" id="1538125"/>
    <lineage>
        <taxon>Eukaryota</taxon>
        <taxon>Metazoa</taxon>
        <taxon>Ecdysozoa</taxon>
        <taxon>Arthropoda</taxon>
        <taxon>Chelicerata</taxon>
        <taxon>Arachnida</taxon>
        <taxon>Araneae</taxon>
        <taxon>Araneomorphae</taxon>
        <taxon>Entelegynae</taxon>
        <taxon>Araneoidea</taxon>
        <taxon>Araneidae</taxon>
        <taxon>Caerostris</taxon>
    </lineage>
</organism>
<dbReference type="AlphaFoldDB" id="A0AAV4UTW3"/>
<keyword evidence="7 13" id="KW-0472">Membrane</keyword>
<evidence type="ECO:0000256" key="2">
    <source>
        <dbReference type="ARBA" id="ARBA00004651"/>
    </source>
</evidence>
<sequence length="519" mass="58947">MKLSRDEEIFLRQKLLMLKLWFISRTRRTGFNMLTHKKYITVLSIGALAVVLGVIFFLCFPLIFNALLKEKIALRNGTIGYKVWQDIPLPIYQRLYFFNITNADNFMRKREKPNLVEVGPYTFKSRWVKEDIIFHPNGTVSFKEVRTFVFLRNESVGSQDDQIVTLNAPLLLAANFLKSYDLPIRLAASLAFGIAGERLIVKKSIKQLAFDGYKDIIILLSPILKKDIPFKNGLFAWLYGKNDTNDGIYTVFTGEDTLDTLNVINMWNGKDSLDFWTGKTCNAFNGSNAEIGPPLKSYQNTYTFFQSIFCRSLTLDYTEDIEHLGVTSKRFMATEMTLANGTKNPVNSCFDTKMKLPSGAQDISSCQYDAPVVLSFPHFYLADPIYVKGVNGLHPNSSRHDFHIDVEPNTGFSIDAAVRFQVNLYVQRIYGISQLSNVPTVMFPIFWADLSFSLTDELADVFKSKVYLPKNAALGCMFGLMGLGALICIVTVVYTCWIKKEDKKVLMLSNPNERTPLLN</sequence>
<reference evidence="14 15" key="1">
    <citation type="submission" date="2021-06" db="EMBL/GenBank/DDBJ databases">
        <title>Caerostris darwini draft genome.</title>
        <authorList>
            <person name="Kono N."/>
            <person name="Arakawa K."/>
        </authorList>
    </citation>
    <scope>NUCLEOTIDE SEQUENCE [LARGE SCALE GENOMIC DNA]</scope>
</reference>
<keyword evidence="15" id="KW-1185">Reference proteome</keyword>
<evidence type="ECO:0000256" key="10">
    <source>
        <dbReference type="ARBA" id="ARBA00023180"/>
    </source>
</evidence>
<evidence type="ECO:0000313" key="15">
    <source>
        <dbReference type="Proteomes" id="UP001054837"/>
    </source>
</evidence>
<dbReference type="Proteomes" id="UP001054837">
    <property type="component" value="Unassembled WGS sequence"/>
</dbReference>
<evidence type="ECO:0000256" key="12">
    <source>
        <dbReference type="ARBA" id="ARBA00042244"/>
    </source>
</evidence>
<dbReference type="PANTHER" id="PTHR11923">
    <property type="entry name" value="SCAVENGER RECEPTOR CLASS B TYPE-1 SR-B1"/>
    <property type="match status" value="1"/>
</dbReference>
<evidence type="ECO:0000256" key="5">
    <source>
        <dbReference type="ARBA" id="ARBA00022692"/>
    </source>
</evidence>